<keyword evidence="4 8" id="KW-0547">Nucleotide-binding</keyword>
<organism evidence="12">
    <name type="scientific">Pseudarthrobacter sulfonivorans</name>
    <dbReference type="NCBI Taxonomy" id="121292"/>
    <lineage>
        <taxon>Bacteria</taxon>
        <taxon>Bacillati</taxon>
        <taxon>Actinomycetota</taxon>
        <taxon>Actinomycetes</taxon>
        <taxon>Micrococcales</taxon>
        <taxon>Micrococcaceae</taxon>
        <taxon>Pseudarthrobacter</taxon>
    </lineage>
</organism>
<evidence type="ECO:0000259" key="10">
    <source>
        <dbReference type="PROSITE" id="PS50975"/>
    </source>
</evidence>
<dbReference type="GO" id="GO:0005524">
    <property type="term" value="F:ATP binding"/>
    <property type="evidence" value="ECO:0007669"/>
    <property type="project" value="UniProtKB-UniRule"/>
</dbReference>
<dbReference type="InterPro" id="IPR050856">
    <property type="entry name" value="Biotin_carboxylase_complex"/>
</dbReference>
<dbReference type="Pfam" id="PF00289">
    <property type="entry name" value="Biotin_carb_N"/>
    <property type="match status" value="1"/>
</dbReference>
<gene>
    <name evidence="12" type="ORF">AU252_00815</name>
</gene>
<dbReference type="GO" id="GO:0046872">
    <property type="term" value="F:metal ion binding"/>
    <property type="evidence" value="ECO:0007669"/>
    <property type="project" value="InterPro"/>
</dbReference>
<accession>A0A0U3QEE7</accession>
<feature type="domain" description="Lipoyl-binding" evidence="9">
    <location>
        <begin position="585"/>
        <end position="662"/>
    </location>
</feature>
<dbReference type="InterPro" id="IPR005481">
    <property type="entry name" value="BC-like_N"/>
</dbReference>
<keyword evidence="6" id="KW-0092">Biotin</keyword>
<dbReference type="CDD" id="cd06850">
    <property type="entry name" value="biotinyl_domain"/>
    <property type="match status" value="1"/>
</dbReference>
<dbReference type="SUPFAM" id="SSF56059">
    <property type="entry name" value="Glutathione synthetase ATP-binding domain-like"/>
    <property type="match status" value="1"/>
</dbReference>
<evidence type="ECO:0000256" key="6">
    <source>
        <dbReference type="ARBA" id="ARBA00023267"/>
    </source>
</evidence>
<evidence type="ECO:0000256" key="7">
    <source>
        <dbReference type="ARBA" id="ARBA00046317"/>
    </source>
</evidence>
<keyword evidence="3" id="KW-0436">Ligase</keyword>
<sequence>MITTLLIANRGEIARRVIRTARTMGIRTVAVYSDIDRNAPHVTDADMAVSLGGSSATESYLDAGKILAAARSAGADAVHPGYGFLSENAEFARACVEAGLIFVGPAPDSIETMGLKDRAKDVARAAGVPVLPDAVITDDDHSSWQAAAELVGFPLLVKATAGGGGKGMRRVDGPTELIDAIDGARREASSSFGNPTVFLERLLASPRHIEIQVFGDSHGNAVHLLERECSVQRRHQKVIEEAPSPAVNSALRNRMGETAVSLVRKLGYLGAGTVEYLLDDSEAEPHFYFLEMNTRLQVEHPVTEEITGIDLVRLQLQVAAGHPLGLTQDDIKPVGHAVEVRLYAEDTRRNFLPTPGRLHRYRHASVPEIRYEDGIAPAGEVSPFYDPMLAKVIAHAPTRTEAALRLSRALAGMQIHGTTTNRDFLAAALAAPDFLAGDTHTDFIDLHPDLCFAGPATPEPVHLAAAIAVTVARRRLTDRLTRFAPPGFRMLHGHPPAHTRWSTIGGDGERDLAYKLSASSGEAELKLTIDGVNHKFTLLDLSPDGVRVRTNDLEHACSVALHADGSIWVNDSSGQRGWMPQPRLPEPLSDTALGGPASEMSGTVVAVRVKVGDKVSAGAPLVVLESMKMEHAVLAAAEGIIDAVHVKLGQYVEAAMPVVSIVSEVES</sequence>
<dbReference type="EMBL" id="CP013747">
    <property type="protein sequence ID" value="ALV39883.1"/>
    <property type="molecule type" value="Genomic_DNA"/>
</dbReference>
<evidence type="ECO:0000256" key="4">
    <source>
        <dbReference type="ARBA" id="ARBA00022741"/>
    </source>
</evidence>
<dbReference type="STRING" id="121292.AU252_00815"/>
<dbReference type="Proteomes" id="UP000065151">
    <property type="component" value="Chromosome"/>
</dbReference>
<dbReference type="InterPro" id="IPR005482">
    <property type="entry name" value="Biotin_COase_C"/>
</dbReference>
<reference evidence="12 13" key="1">
    <citation type="submission" date="2015-12" db="EMBL/GenBank/DDBJ databases">
        <authorList>
            <person name="Shamseldin A."/>
            <person name="Moawad H."/>
            <person name="Abd El-Rahim W.M."/>
            <person name="Sadowsky M.J."/>
        </authorList>
    </citation>
    <scope>NUCLEOTIDE SEQUENCE [LARGE SCALE GENOMIC DNA]</scope>
    <source>
        <strain evidence="12 13">Ar51</strain>
    </source>
</reference>
<dbReference type="SUPFAM" id="SSF52440">
    <property type="entry name" value="PreATP-grasp domain"/>
    <property type="match status" value="1"/>
</dbReference>
<evidence type="ECO:0000256" key="8">
    <source>
        <dbReference type="PROSITE-ProRule" id="PRU00409"/>
    </source>
</evidence>
<dbReference type="EC" id="6.3.4.14" evidence="2"/>
<feature type="domain" description="ATP-grasp" evidence="10">
    <location>
        <begin position="120"/>
        <end position="320"/>
    </location>
</feature>
<dbReference type="PROSITE" id="PS50975">
    <property type="entry name" value="ATP_GRASP"/>
    <property type="match status" value="1"/>
</dbReference>
<dbReference type="AlphaFoldDB" id="A0A0U3QEE7"/>
<proteinExistence type="predicted"/>
<dbReference type="InterPro" id="IPR011054">
    <property type="entry name" value="Rudment_hybrid_motif"/>
</dbReference>
<dbReference type="PROSITE" id="PS00867">
    <property type="entry name" value="CPSASE_2"/>
    <property type="match status" value="1"/>
</dbReference>
<evidence type="ECO:0000256" key="5">
    <source>
        <dbReference type="ARBA" id="ARBA00022840"/>
    </source>
</evidence>
<evidence type="ECO:0000259" key="9">
    <source>
        <dbReference type="PROSITE" id="PS50968"/>
    </source>
</evidence>
<comment type="cofactor">
    <cofactor evidence="1">
        <name>biotin</name>
        <dbReference type="ChEBI" id="CHEBI:57586"/>
    </cofactor>
</comment>
<protein>
    <recommendedName>
        <fullName evidence="2">biotin carboxylase</fullName>
        <ecNumber evidence="2">6.3.4.14</ecNumber>
    </recommendedName>
</protein>
<dbReference type="FunFam" id="3.40.50.20:FF:000010">
    <property type="entry name" value="Propionyl-CoA carboxylase subunit alpha"/>
    <property type="match status" value="1"/>
</dbReference>
<feature type="domain" description="Biotin carboxylation" evidence="11">
    <location>
        <begin position="1"/>
        <end position="449"/>
    </location>
</feature>
<dbReference type="Gene3D" id="3.30.470.20">
    <property type="entry name" value="ATP-grasp fold, B domain"/>
    <property type="match status" value="1"/>
</dbReference>
<dbReference type="InterPro" id="IPR011764">
    <property type="entry name" value="Biotin_carboxylation_dom"/>
</dbReference>
<dbReference type="Pfam" id="PF00364">
    <property type="entry name" value="Biotin_lipoyl"/>
    <property type="match status" value="1"/>
</dbReference>
<evidence type="ECO:0000256" key="2">
    <source>
        <dbReference type="ARBA" id="ARBA00013263"/>
    </source>
</evidence>
<evidence type="ECO:0000256" key="1">
    <source>
        <dbReference type="ARBA" id="ARBA00001953"/>
    </source>
</evidence>
<evidence type="ECO:0000256" key="3">
    <source>
        <dbReference type="ARBA" id="ARBA00022598"/>
    </source>
</evidence>
<dbReference type="Pfam" id="PF02786">
    <property type="entry name" value="CPSase_L_D2"/>
    <property type="match status" value="1"/>
</dbReference>
<dbReference type="SUPFAM" id="SSF51246">
    <property type="entry name" value="Rudiment single hybrid motif"/>
    <property type="match status" value="1"/>
</dbReference>
<dbReference type="InterPro" id="IPR011053">
    <property type="entry name" value="Single_hybrid_motif"/>
</dbReference>
<evidence type="ECO:0000313" key="12">
    <source>
        <dbReference type="EMBL" id="ALV39883.1"/>
    </source>
</evidence>
<dbReference type="KEGG" id="psul:AU252_00815"/>
<dbReference type="SMART" id="SM00878">
    <property type="entry name" value="Biotin_carb_C"/>
    <property type="match status" value="1"/>
</dbReference>
<dbReference type="Gene3D" id="2.40.50.100">
    <property type="match status" value="1"/>
</dbReference>
<dbReference type="InterPro" id="IPR000089">
    <property type="entry name" value="Biotin_lipoyl"/>
</dbReference>
<dbReference type="InterPro" id="IPR005479">
    <property type="entry name" value="CPAse_ATP-bd"/>
</dbReference>
<dbReference type="GO" id="GO:0004075">
    <property type="term" value="F:biotin carboxylase activity"/>
    <property type="evidence" value="ECO:0007669"/>
    <property type="project" value="UniProtKB-EC"/>
</dbReference>
<dbReference type="FunFam" id="3.30.470.20:FF:000028">
    <property type="entry name" value="Methylcrotonoyl-CoA carboxylase subunit alpha, mitochondrial"/>
    <property type="match status" value="1"/>
</dbReference>
<dbReference type="InterPro" id="IPR011761">
    <property type="entry name" value="ATP-grasp"/>
</dbReference>
<name>A0A0U3QEE7_9MICC</name>
<dbReference type="PROSITE" id="PS00866">
    <property type="entry name" value="CPSASE_1"/>
    <property type="match status" value="1"/>
</dbReference>
<comment type="pathway">
    <text evidence="7">Amino-acid degradation; L-leucine degradation.</text>
</comment>
<evidence type="ECO:0000313" key="13">
    <source>
        <dbReference type="Proteomes" id="UP000065151"/>
    </source>
</evidence>
<dbReference type="InterPro" id="IPR016185">
    <property type="entry name" value="PreATP-grasp_dom_sf"/>
</dbReference>
<dbReference type="PANTHER" id="PTHR18866">
    <property type="entry name" value="CARBOXYLASE:PYRUVATE/ACETYL-COA/PROPIONYL-COA CARBOXYLASE"/>
    <property type="match status" value="1"/>
</dbReference>
<keyword evidence="5 8" id="KW-0067">ATP-binding</keyword>
<dbReference type="PROSITE" id="PS50968">
    <property type="entry name" value="BIOTINYL_LIPOYL"/>
    <property type="match status" value="1"/>
</dbReference>
<dbReference type="Pfam" id="PF02785">
    <property type="entry name" value="Biotin_carb_C"/>
    <property type="match status" value="1"/>
</dbReference>
<dbReference type="PROSITE" id="PS50979">
    <property type="entry name" value="BC"/>
    <property type="match status" value="1"/>
</dbReference>
<dbReference type="SUPFAM" id="SSF51230">
    <property type="entry name" value="Single hybrid motif"/>
    <property type="match status" value="1"/>
</dbReference>
<dbReference type="PANTHER" id="PTHR18866:SF126">
    <property type="entry name" value="BIOTIN CARBOXYLASE"/>
    <property type="match status" value="1"/>
</dbReference>
<evidence type="ECO:0000259" key="11">
    <source>
        <dbReference type="PROSITE" id="PS50979"/>
    </source>
</evidence>